<sequence length="329" mass="36966">MNPFSIKRALFIIALLFFSLGVASFLRRACVGSCSPPTALLCQQHRRFFWRKWKRSHNVVRPATVRPAYAVPKHIVQPNYVQTGLVPEWPDYIEIKDKEQIEGLTRACQLARHVLLLAGRSLKVSILLHVLFLFSCHNQAQCLPVNGYFIVNMSCSRPLEDGDIINIDVTVYLDGYHGDTSETFLIGQVDEVGRRLVETARRCRDEAINACKPGAQLCVIGNTISEIAHASGFQVCPHFIGHGIGSHFHCHPEIWHHANDNDMTMDEGMAFTIEPILMEGYAEFRILKNKWTAVSVDDKRSAQFEHTVVITADGVDILTKLPEESSASN</sequence>
<dbReference type="GO" id="GO:0070006">
    <property type="term" value="F:metalloaminopeptidase activity"/>
    <property type="evidence" value="ECO:0007669"/>
    <property type="project" value="InterPro"/>
</dbReference>
<dbReference type="InterPro" id="IPR036005">
    <property type="entry name" value="Creatinase/aminopeptidase-like"/>
</dbReference>
<evidence type="ECO:0000256" key="3">
    <source>
        <dbReference type="ARBA" id="ARBA00022723"/>
    </source>
</evidence>
<dbReference type="NCBIfam" id="TIGR00500">
    <property type="entry name" value="met_pdase_I"/>
    <property type="match status" value="1"/>
</dbReference>
<evidence type="ECO:0000256" key="6">
    <source>
        <dbReference type="SAM" id="SignalP"/>
    </source>
</evidence>
<organism evidence="8">
    <name type="scientific">Pundamilia nyererei</name>
    <dbReference type="NCBI Taxonomy" id="303518"/>
    <lineage>
        <taxon>Eukaryota</taxon>
        <taxon>Metazoa</taxon>
        <taxon>Chordata</taxon>
        <taxon>Craniata</taxon>
        <taxon>Vertebrata</taxon>
        <taxon>Euteleostomi</taxon>
        <taxon>Actinopterygii</taxon>
        <taxon>Neopterygii</taxon>
        <taxon>Teleostei</taxon>
        <taxon>Neoteleostei</taxon>
        <taxon>Acanthomorphata</taxon>
        <taxon>Ovalentaria</taxon>
        <taxon>Cichlomorphae</taxon>
        <taxon>Cichliformes</taxon>
        <taxon>Cichlidae</taxon>
        <taxon>African cichlids</taxon>
        <taxon>Pseudocrenilabrinae</taxon>
        <taxon>Haplochromini</taxon>
        <taxon>Pundamilia</taxon>
    </lineage>
</organism>
<accession>A0A3B4F660</accession>
<name>A0A3B4F660_9CICH</name>
<dbReference type="PROSITE" id="PS00680">
    <property type="entry name" value="MAP_1"/>
    <property type="match status" value="1"/>
</dbReference>
<feature type="signal peptide" evidence="6">
    <location>
        <begin position="1"/>
        <end position="24"/>
    </location>
</feature>
<dbReference type="Gene3D" id="3.90.230.10">
    <property type="entry name" value="Creatinase/methionine aminopeptidase superfamily"/>
    <property type="match status" value="1"/>
</dbReference>
<keyword evidence="6" id="KW-0732">Signal</keyword>
<dbReference type="SUPFAM" id="SSF55920">
    <property type="entry name" value="Creatinase/aminopeptidase"/>
    <property type="match status" value="1"/>
</dbReference>
<dbReference type="AlphaFoldDB" id="A0A3B4F660"/>
<reference evidence="8" key="1">
    <citation type="submission" date="2023-09" db="UniProtKB">
        <authorList>
            <consortium name="Ensembl"/>
        </authorList>
    </citation>
    <scope>IDENTIFICATION</scope>
</reference>
<comment type="cofactor">
    <cofactor evidence="5">
        <name>Co(2+)</name>
        <dbReference type="ChEBI" id="CHEBI:48828"/>
    </cofactor>
    <cofactor evidence="5">
        <name>Zn(2+)</name>
        <dbReference type="ChEBI" id="CHEBI:29105"/>
    </cofactor>
    <cofactor evidence="5">
        <name>Mn(2+)</name>
        <dbReference type="ChEBI" id="CHEBI:29035"/>
    </cofactor>
    <cofactor evidence="5">
        <name>Fe(2+)</name>
        <dbReference type="ChEBI" id="CHEBI:29033"/>
    </cofactor>
    <text evidence="5">Binds 2 divalent metal cations per subunit. Has a high-affinity and a low affinity metal-binding site. The true nature of the physiological cofactor is under debate. The enzyme is active with cobalt, zinc, manganese or divalent iron ions.</text>
</comment>
<keyword evidence="4" id="KW-0378">Hydrolase</keyword>
<keyword evidence="3 5" id="KW-0479">Metal-binding</keyword>
<evidence type="ECO:0000256" key="5">
    <source>
        <dbReference type="RuleBase" id="RU003653"/>
    </source>
</evidence>
<dbReference type="PRINTS" id="PR00599">
    <property type="entry name" value="MAPEPTIDASE"/>
</dbReference>
<keyword evidence="1 5" id="KW-0031">Aminopeptidase</keyword>
<dbReference type="EC" id="3.4.11.18" evidence="5"/>
<dbReference type="GO" id="GO:0004239">
    <property type="term" value="F:initiator methionyl aminopeptidase activity"/>
    <property type="evidence" value="ECO:0007669"/>
    <property type="project" value="UniProtKB-EC"/>
</dbReference>
<dbReference type="GO" id="GO:0046872">
    <property type="term" value="F:metal ion binding"/>
    <property type="evidence" value="ECO:0007669"/>
    <property type="project" value="UniProtKB-KW"/>
</dbReference>
<dbReference type="PANTHER" id="PTHR43330">
    <property type="entry name" value="METHIONINE AMINOPEPTIDASE"/>
    <property type="match status" value="1"/>
</dbReference>
<dbReference type="InterPro" id="IPR001714">
    <property type="entry name" value="Pept_M24_MAP"/>
</dbReference>
<evidence type="ECO:0000256" key="1">
    <source>
        <dbReference type="ARBA" id="ARBA00022438"/>
    </source>
</evidence>
<comment type="similarity">
    <text evidence="5">Belongs to the peptidase M24A family.</text>
</comment>
<feature type="domain" description="Peptidase M24" evidence="7">
    <location>
        <begin position="146"/>
        <end position="312"/>
    </location>
</feature>
<dbReference type="InterPro" id="IPR000994">
    <property type="entry name" value="Pept_M24"/>
</dbReference>
<keyword evidence="2 5" id="KW-0645">Protease</keyword>
<dbReference type="GeneTree" id="ENSGT00940000157735"/>
<dbReference type="GO" id="GO:0006508">
    <property type="term" value="P:proteolysis"/>
    <property type="evidence" value="ECO:0007669"/>
    <property type="project" value="UniProtKB-KW"/>
</dbReference>
<protein>
    <recommendedName>
        <fullName evidence="5">Methionine aminopeptidase</fullName>
        <ecNumber evidence="5">3.4.11.18</ecNumber>
    </recommendedName>
</protein>
<feature type="chain" id="PRO_5017425422" description="Methionine aminopeptidase" evidence="6">
    <location>
        <begin position="25"/>
        <end position="329"/>
    </location>
</feature>
<comment type="function">
    <text evidence="5">Cotranslationally removes the N-terminal methionine from nascent proteins. The N-terminal methionine is often cleaved when the second residue in the primary sequence is small and uncharged (Met-Ala-, Cys, Gly, Pro, Ser, Thr, or Val).</text>
</comment>
<dbReference type="Ensembl" id="ENSPNYT00000006199.1">
    <property type="protein sequence ID" value="ENSPNYP00000006047.1"/>
    <property type="gene ID" value="ENSPNYG00000004632.1"/>
</dbReference>
<dbReference type="InterPro" id="IPR002467">
    <property type="entry name" value="Pept_M24A_MAP1"/>
</dbReference>
<evidence type="ECO:0000259" key="7">
    <source>
        <dbReference type="Pfam" id="PF00557"/>
    </source>
</evidence>
<dbReference type="Pfam" id="PF00557">
    <property type="entry name" value="Peptidase_M24"/>
    <property type="match status" value="1"/>
</dbReference>
<comment type="catalytic activity">
    <reaction evidence="5">
        <text>Release of N-terminal amino acids, preferentially methionine, from peptides and arylamides.</text>
        <dbReference type="EC" id="3.4.11.18"/>
    </reaction>
</comment>
<proteinExistence type="inferred from homology"/>
<evidence type="ECO:0000256" key="4">
    <source>
        <dbReference type="ARBA" id="ARBA00022801"/>
    </source>
</evidence>
<evidence type="ECO:0000313" key="8">
    <source>
        <dbReference type="Ensembl" id="ENSPNYP00000006047.1"/>
    </source>
</evidence>
<evidence type="ECO:0000256" key="2">
    <source>
        <dbReference type="ARBA" id="ARBA00022670"/>
    </source>
</evidence>
<dbReference type="PANTHER" id="PTHR43330:SF8">
    <property type="entry name" value="METHIONINE AMINOPEPTIDASE 1D, MITOCHONDRIAL"/>
    <property type="match status" value="1"/>
</dbReference>